<keyword evidence="4" id="KW-1185">Reference proteome</keyword>
<dbReference type="Proteomes" id="UP000717328">
    <property type="component" value="Unassembled WGS sequence"/>
</dbReference>
<reference evidence="3" key="1">
    <citation type="submission" date="2021-02" db="EMBL/GenBank/DDBJ databases">
        <authorList>
            <person name="Nieuwenhuis M."/>
            <person name="Van De Peppel L.J.J."/>
        </authorList>
    </citation>
    <scope>NUCLEOTIDE SEQUENCE</scope>
    <source>
        <strain evidence="3">D49</strain>
    </source>
</reference>
<evidence type="ECO:0000313" key="4">
    <source>
        <dbReference type="Proteomes" id="UP000717328"/>
    </source>
</evidence>
<sequence length="116" mass="12925">MPSMFATYLTNLLIWMLASVRAKRIILSPPHGCLPRPQQNIIEIPVGFAVAMSCVLGNRIILNVRSVNKEERATRASEKPLSHAHNRSRSVVLVQSSEKSLSEIEMGQLRSMRAGM</sequence>
<dbReference type="EMBL" id="JABCKI010005951">
    <property type="protein sequence ID" value="KAG5636292.1"/>
    <property type="molecule type" value="Genomic_DNA"/>
</dbReference>
<evidence type="ECO:0008006" key="5">
    <source>
        <dbReference type="Google" id="ProtNLM"/>
    </source>
</evidence>
<proteinExistence type="predicted"/>
<evidence type="ECO:0000256" key="2">
    <source>
        <dbReference type="SAM" id="SignalP"/>
    </source>
</evidence>
<keyword evidence="2" id="KW-0732">Signal</keyword>
<evidence type="ECO:0000256" key="1">
    <source>
        <dbReference type="SAM" id="MobiDB-lite"/>
    </source>
</evidence>
<feature type="signal peptide" evidence="2">
    <location>
        <begin position="1"/>
        <end position="22"/>
    </location>
</feature>
<protein>
    <recommendedName>
        <fullName evidence="5">Secreted protein</fullName>
    </recommendedName>
</protein>
<comment type="caution">
    <text evidence="3">The sequence shown here is derived from an EMBL/GenBank/DDBJ whole genome shotgun (WGS) entry which is preliminary data.</text>
</comment>
<accession>A0A9P7FWC4</accession>
<evidence type="ECO:0000313" key="3">
    <source>
        <dbReference type="EMBL" id="KAG5636292.1"/>
    </source>
</evidence>
<feature type="region of interest" description="Disordered" evidence="1">
    <location>
        <begin position="72"/>
        <end position="94"/>
    </location>
</feature>
<reference evidence="3" key="2">
    <citation type="submission" date="2021-10" db="EMBL/GenBank/DDBJ databases">
        <title>Phylogenomics reveals ancestral predisposition of the termite-cultivated fungus Termitomyces towards a domesticated lifestyle.</title>
        <authorList>
            <person name="Auxier B."/>
            <person name="Grum-Grzhimaylo A."/>
            <person name="Cardenas M.E."/>
            <person name="Lodge J.D."/>
            <person name="Laessoe T."/>
            <person name="Pedersen O."/>
            <person name="Smith M.E."/>
            <person name="Kuyper T.W."/>
            <person name="Franco-Molano E.A."/>
            <person name="Baroni T.J."/>
            <person name="Aanen D.K."/>
        </authorList>
    </citation>
    <scope>NUCLEOTIDE SEQUENCE</scope>
    <source>
        <strain evidence="3">D49</strain>
    </source>
</reference>
<feature type="compositionally biased region" description="Basic and acidic residues" evidence="1">
    <location>
        <begin position="72"/>
        <end position="81"/>
    </location>
</feature>
<gene>
    <name evidence="3" type="ORF">H0H81_008521</name>
</gene>
<dbReference type="AlphaFoldDB" id="A0A9P7FWC4"/>
<organism evidence="3 4">
    <name type="scientific">Sphagnurus paluster</name>
    <dbReference type="NCBI Taxonomy" id="117069"/>
    <lineage>
        <taxon>Eukaryota</taxon>
        <taxon>Fungi</taxon>
        <taxon>Dikarya</taxon>
        <taxon>Basidiomycota</taxon>
        <taxon>Agaricomycotina</taxon>
        <taxon>Agaricomycetes</taxon>
        <taxon>Agaricomycetidae</taxon>
        <taxon>Agaricales</taxon>
        <taxon>Tricholomatineae</taxon>
        <taxon>Lyophyllaceae</taxon>
        <taxon>Sphagnurus</taxon>
    </lineage>
</organism>
<name>A0A9P7FWC4_9AGAR</name>
<dbReference type="OrthoDB" id="3065215at2759"/>
<feature type="chain" id="PRO_5040165226" description="Secreted protein" evidence="2">
    <location>
        <begin position="23"/>
        <end position="116"/>
    </location>
</feature>